<organism evidence="1 3">
    <name type="scientific">Didymodactylos carnosus</name>
    <dbReference type="NCBI Taxonomy" id="1234261"/>
    <lineage>
        <taxon>Eukaryota</taxon>
        <taxon>Metazoa</taxon>
        <taxon>Spiralia</taxon>
        <taxon>Gnathifera</taxon>
        <taxon>Rotifera</taxon>
        <taxon>Eurotatoria</taxon>
        <taxon>Bdelloidea</taxon>
        <taxon>Philodinida</taxon>
        <taxon>Philodinidae</taxon>
        <taxon>Didymodactylos</taxon>
    </lineage>
</organism>
<dbReference type="EMBL" id="CAJNOQ010004772">
    <property type="protein sequence ID" value="CAF1073392.1"/>
    <property type="molecule type" value="Genomic_DNA"/>
</dbReference>
<dbReference type="Proteomes" id="UP000681722">
    <property type="component" value="Unassembled WGS sequence"/>
</dbReference>
<evidence type="ECO:0008006" key="4">
    <source>
        <dbReference type="Google" id="ProtNLM"/>
    </source>
</evidence>
<evidence type="ECO:0000313" key="2">
    <source>
        <dbReference type="EMBL" id="CAF3840283.1"/>
    </source>
</evidence>
<evidence type="ECO:0000313" key="1">
    <source>
        <dbReference type="EMBL" id="CAF1073392.1"/>
    </source>
</evidence>
<dbReference type="AlphaFoldDB" id="A0A814M1T8"/>
<comment type="caution">
    <text evidence="1">The sequence shown here is derived from an EMBL/GenBank/DDBJ whole genome shotgun (WGS) entry which is preliminary data.</text>
</comment>
<keyword evidence="3" id="KW-1185">Reference proteome</keyword>
<accession>A0A814M1T8</accession>
<evidence type="ECO:0000313" key="3">
    <source>
        <dbReference type="Proteomes" id="UP000663829"/>
    </source>
</evidence>
<proteinExistence type="predicted"/>
<dbReference type="OrthoDB" id="419317at2759"/>
<dbReference type="Proteomes" id="UP000663829">
    <property type="component" value="Unassembled WGS sequence"/>
</dbReference>
<dbReference type="EMBL" id="CAJOBC010004773">
    <property type="protein sequence ID" value="CAF3840283.1"/>
    <property type="molecule type" value="Genomic_DNA"/>
</dbReference>
<gene>
    <name evidence="1" type="ORF">GPM918_LOCUS17393</name>
    <name evidence="2" type="ORF">SRO942_LOCUS17394</name>
</gene>
<sequence>MVISISLQNNVGKVTSAMLPDSFTLDEFTKMLSEKLGDIEGHRFVMDGKQLRLNDEQTFNQQKEQITNGKVIFVLDRLPGGTDTVVHETYISKLMNSITKPLLIELDNIPKRLSECIMCLDDIPCISFCCEDVCSSCFLTYFKKKYLKLKCMNPDCRKTLSYIEFFRTPSFLNLLADLVSKQQFIHNIDGQICRCGAMMINETNYAQQICRHCNRKLCFFCNKDWDDKLMQNTLYTCKNNCDYEMKITYELVPLSKFNTSLTLPNRRCCPKCFIGGAYESEEECKRKYKTEKILRYAERCTDTKDLNVRFLDVDKEPRSMIRNRQIEGYQNISLMTLQQAIQPIEHLYPDLASKVFIANENFESCQDSDRLTKNEASAIYLYASEWGTLKGSFHDGLNSALRSDDRHLLTPWYEYLKLLLTALNKLPS</sequence>
<reference evidence="1" key="1">
    <citation type="submission" date="2021-02" db="EMBL/GenBank/DDBJ databases">
        <authorList>
            <person name="Nowell W R."/>
        </authorList>
    </citation>
    <scope>NUCLEOTIDE SEQUENCE</scope>
</reference>
<protein>
    <recommendedName>
        <fullName evidence="4">Ubiquitin-like domain-containing protein</fullName>
    </recommendedName>
</protein>
<name>A0A814M1T8_9BILA</name>